<evidence type="ECO:0000313" key="2">
    <source>
        <dbReference type="EMBL" id="MBE9403584.1"/>
    </source>
</evidence>
<evidence type="ECO:0000259" key="1">
    <source>
        <dbReference type="Pfam" id="PF22513"/>
    </source>
</evidence>
<sequence>MTTIQVRNVPEETSRALKAKAALEGKSLSDYLRDELERLATQPSRAELLARISERGRRELPPAEAVLAQQRPSA</sequence>
<dbReference type="Pfam" id="PF22513">
    <property type="entry name" value="FitA-like_RHH"/>
    <property type="match status" value="1"/>
</dbReference>
<evidence type="ECO:0000313" key="3">
    <source>
        <dbReference type="Proteomes" id="UP000644727"/>
    </source>
</evidence>
<protein>
    <submittedName>
        <fullName evidence="2">Toxin-antitoxin system, antitoxin component</fullName>
    </submittedName>
</protein>
<proteinExistence type="predicted"/>
<name>A0ABR9VZJ0_9MICO</name>
<keyword evidence="3" id="KW-1185">Reference proteome</keyword>
<reference evidence="2 3" key="1">
    <citation type="submission" date="2020-10" db="EMBL/GenBank/DDBJ databases">
        <title>Draft genome and description of Brachybacterium epidermidis sp nov.</title>
        <authorList>
            <person name="Boxberger M."/>
            <person name="La Scola B."/>
        </authorList>
    </citation>
    <scope>NUCLEOTIDE SEQUENCE [LARGE SCALE GENOMIC DNA]</scope>
    <source>
        <strain evidence="2 3">Marseille-Q2903</strain>
    </source>
</reference>
<dbReference type="Proteomes" id="UP000644727">
    <property type="component" value="Unassembled WGS sequence"/>
</dbReference>
<dbReference type="RefSeq" id="WP_193865316.1">
    <property type="nucleotide sequence ID" value="NZ_JADEYR010000003.1"/>
</dbReference>
<accession>A0ABR9VZJ0</accession>
<feature type="domain" description="Antitoxin FitA-like ribbon-helix-helix" evidence="1">
    <location>
        <begin position="3"/>
        <end position="39"/>
    </location>
</feature>
<dbReference type="InterPro" id="IPR053853">
    <property type="entry name" value="FitA-like_RHH"/>
</dbReference>
<organism evidence="2 3">
    <name type="scientific">Brachybacterium epidermidis</name>
    <dbReference type="NCBI Taxonomy" id="2781983"/>
    <lineage>
        <taxon>Bacteria</taxon>
        <taxon>Bacillati</taxon>
        <taxon>Actinomycetota</taxon>
        <taxon>Actinomycetes</taxon>
        <taxon>Micrococcales</taxon>
        <taxon>Dermabacteraceae</taxon>
        <taxon>Brachybacterium</taxon>
    </lineage>
</organism>
<comment type="caution">
    <text evidence="2">The sequence shown here is derived from an EMBL/GenBank/DDBJ whole genome shotgun (WGS) entry which is preliminary data.</text>
</comment>
<gene>
    <name evidence="2" type="ORF">IOE58_05065</name>
</gene>
<dbReference type="SUPFAM" id="SSF47598">
    <property type="entry name" value="Ribbon-helix-helix"/>
    <property type="match status" value="1"/>
</dbReference>
<dbReference type="EMBL" id="JADEYR010000003">
    <property type="protein sequence ID" value="MBE9403584.1"/>
    <property type="molecule type" value="Genomic_DNA"/>
</dbReference>
<dbReference type="InterPro" id="IPR010985">
    <property type="entry name" value="Ribbon_hlx_hlx"/>
</dbReference>